<feature type="compositionally biased region" description="Low complexity" evidence="1">
    <location>
        <begin position="183"/>
        <end position="199"/>
    </location>
</feature>
<feature type="region of interest" description="Disordered" evidence="1">
    <location>
        <begin position="264"/>
        <end position="287"/>
    </location>
</feature>
<evidence type="ECO:0000313" key="3">
    <source>
        <dbReference type="Proteomes" id="UP000298138"/>
    </source>
</evidence>
<reference evidence="2 3" key="1">
    <citation type="submission" date="2019-04" db="EMBL/GenBank/DDBJ databases">
        <title>Comparative genomics and transcriptomics to analyze fruiting body development in filamentous ascomycetes.</title>
        <authorList>
            <consortium name="DOE Joint Genome Institute"/>
            <person name="Lutkenhaus R."/>
            <person name="Traeger S."/>
            <person name="Breuer J."/>
            <person name="Kuo A."/>
            <person name="Lipzen A."/>
            <person name="Pangilinan J."/>
            <person name="Dilworth D."/>
            <person name="Sandor L."/>
            <person name="Poggeler S."/>
            <person name="Barry K."/>
            <person name="Grigoriev I.V."/>
            <person name="Nowrousian M."/>
        </authorList>
    </citation>
    <scope>NUCLEOTIDE SEQUENCE [LARGE SCALE GENOMIC DNA]</scope>
    <source>
        <strain evidence="2 3">CBS 389.68</strain>
    </source>
</reference>
<dbReference type="InParanoid" id="A0A4S2MYM9"/>
<dbReference type="AlphaFoldDB" id="A0A4S2MYM9"/>
<evidence type="ECO:0000256" key="1">
    <source>
        <dbReference type="SAM" id="MobiDB-lite"/>
    </source>
</evidence>
<dbReference type="EMBL" id="ML220117">
    <property type="protein sequence ID" value="TGZ81840.1"/>
    <property type="molecule type" value="Genomic_DNA"/>
</dbReference>
<protein>
    <submittedName>
        <fullName evidence="2">Uncharacterized protein</fullName>
    </submittedName>
</protein>
<evidence type="ECO:0000313" key="2">
    <source>
        <dbReference type="EMBL" id="TGZ81840.1"/>
    </source>
</evidence>
<sequence length="481" mass="52960">MAASSSPDAPPLPPSFPLPAVHSILAPYLAPPSNALHLRHIITAHLRSLSSSPRITSSSGTPTEFDRFLDYELSQTPSPHRDYLTALRNYSQARAEYNAISSSLTPEPDPEPGEADPDIDPNSDDWRKDYLTVLQLRRHYARLQLLREGVNALSSAPSSRSLKEIYTGPPPRDLPEELQRNRTTTSSTSPTSAESSSDPTIRELEKRIITLSTQLTHETALLNAAKQRSQSRPPPSEATKLRALQSVQIALTQWLEEKLSIEGPSSGDIASPHISSPQINSKNDTRATPATISNNIAQTYSLYLSSRKELLSLLSPLSTPPPLSTAPPKEELKETLAHRLDITPPPPRPTTLAVVEAAEKVRPLKHTLKSTMGVRNYLTSEVLKREVEEDVREKREQEAEEGERKWRDEEEAAMARFVEAKRELEVANALVGEVETLANGEKKKRAIPVRGASGKGRVEDVREEGVWTGLRGDVGVIGDGI</sequence>
<gene>
    <name evidence="2" type="ORF">EX30DRAFT_340265</name>
</gene>
<name>A0A4S2MYM9_9PEZI</name>
<dbReference type="Proteomes" id="UP000298138">
    <property type="component" value="Unassembled WGS sequence"/>
</dbReference>
<feature type="compositionally biased region" description="Polar residues" evidence="1">
    <location>
        <begin position="273"/>
        <end position="287"/>
    </location>
</feature>
<feature type="compositionally biased region" description="Acidic residues" evidence="1">
    <location>
        <begin position="108"/>
        <end position="123"/>
    </location>
</feature>
<feature type="region of interest" description="Disordered" evidence="1">
    <location>
        <begin position="102"/>
        <end position="124"/>
    </location>
</feature>
<keyword evidence="3" id="KW-1185">Reference proteome</keyword>
<organism evidence="2 3">
    <name type="scientific">Ascodesmis nigricans</name>
    <dbReference type="NCBI Taxonomy" id="341454"/>
    <lineage>
        <taxon>Eukaryota</taxon>
        <taxon>Fungi</taxon>
        <taxon>Dikarya</taxon>
        <taxon>Ascomycota</taxon>
        <taxon>Pezizomycotina</taxon>
        <taxon>Pezizomycetes</taxon>
        <taxon>Pezizales</taxon>
        <taxon>Ascodesmidaceae</taxon>
        <taxon>Ascodesmis</taxon>
    </lineage>
</organism>
<proteinExistence type="predicted"/>
<accession>A0A4S2MYM9</accession>
<feature type="region of interest" description="Disordered" evidence="1">
    <location>
        <begin position="152"/>
        <end position="201"/>
    </location>
</feature>